<dbReference type="Proteomes" id="UP000249300">
    <property type="component" value="Chromosome 1"/>
</dbReference>
<keyword evidence="4" id="KW-1185">Reference proteome</keyword>
<dbReference type="EMBL" id="LS483447">
    <property type="protein sequence ID" value="SQH72361.1"/>
    <property type="molecule type" value="Genomic_DNA"/>
</dbReference>
<dbReference type="InterPro" id="IPR014054">
    <property type="entry name" value="Phage_regulatory_Rha"/>
</dbReference>
<dbReference type="AlphaFoldDB" id="A0A2X4SR41"/>
<gene>
    <name evidence="3" type="ORF">NCTC12858_00175</name>
</gene>
<protein>
    <submittedName>
        <fullName evidence="3">Uncharacterized phage-encoded protein</fullName>
    </submittedName>
</protein>
<name>A0A2X4SR41_9PORP</name>
<evidence type="ECO:0000313" key="4">
    <source>
        <dbReference type="Proteomes" id="UP000249300"/>
    </source>
</evidence>
<dbReference type="InterPro" id="IPR005039">
    <property type="entry name" value="Ant_C"/>
</dbReference>
<feature type="coiled-coil region" evidence="1">
    <location>
        <begin position="130"/>
        <end position="157"/>
    </location>
</feature>
<dbReference type="NCBIfam" id="TIGR02681">
    <property type="entry name" value="phage_pRha"/>
    <property type="match status" value="1"/>
</dbReference>
<dbReference type="Pfam" id="PF03374">
    <property type="entry name" value="ANT"/>
    <property type="match status" value="1"/>
</dbReference>
<evidence type="ECO:0000256" key="1">
    <source>
        <dbReference type="SAM" id="Coils"/>
    </source>
</evidence>
<sequence length="350" mass="39853">MVAAFSYAYNRLKWLQMENLVIHSSQGRDVTTSLIVAQVFGKEHSKVCRDIESLSCSESFRVANFGEATFENQKTGQNHKMYEITKDGFSFLVMGYNGKKAGEFKEMFINEFNKREMMLKSDDYILARSQEILHNRLQLAEQQLEAAQETISIQSEQLKAQAPKVEYADNVLNSVNTYTSTQMAKELDLRTAEAAQAAEKLWYNDTPKRSMVVSCKVLRSKLHEDTHILLHTPRRLARDEHLHSVDRAWASVPTSTNVKERGCAMKSMVEEIKSLPISDNTARLIACIRMIQRVYGEVSSVIEGIYGEAEAERLINNKMLNAYCDMEDAIQEFVKISVAENLININMKAI</sequence>
<dbReference type="GO" id="GO:0003677">
    <property type="term" value="F:DNA binding"/>
    <property type="evidence" value="ECO:0007669"/>
    <property type="project" value="InterPro"/>
</dbReference>
<accession>A0A2X4SR41</accession>
<proteinExistence type="predicted"/>
<dbReference type="Pfam" id="PF09669">
    <property type="entry name" value="Phage_pRha"/>
    <property type="match status" value="1"/>
</dbReference>
<organism evidence="3 4">
    <name type="scientific">Porphyromonas crevioricanis</name>
    <dbReference type="NCBI Taxonomy" id="393921"/>
    <lineage>
        <taxon>Bacteria</taxon>
        <taxon>Pseudomonadati</taxon>
        <taxon>Bacteroidota</taxon>
        <taxon>Bacteroidia</taxon>
        <taxon>Bacteroidales</taxon>
        <taxon>Porphyromonadaceae</taxon>
        <taxon>Porphyromonas</taxon>
    </lineage>
</organism>
<evidence type="ECO:0000313" key="3">
    <source>
        <dbReference type="EMBL" id="SQH72361.1"/>
    </source>
</evidence>
<feature type="domain" description="Antirepressor protein C-terminal" evidence="2">
    <location>
        <begin position="156"/>
        <end position="190"/>
    </location>
</feature>
<dbReference type="KEGG" id="pcre:NCTC12858_00175"/>
<keyword evidence="1" id="KW-0175">Coiled coil</keyword>
<reference evidence="3 4" key="1">
    <citation type="submission" date="2018-06" db="EMBL/GenBank/DDBJ databases">
        <authorList>
            <consortium name="Pathogen Informatics"/>
            <person name="Doyle S."/>
        </authorList>
    </citation>
    <scope>NUCLEOTIDE SEQUENCE [LARGE SCALE GENOMIC DNA]</scope>
    <source>
        <strain evidence="3 4">NCTC12858</strain>
    </source>
</reference>
<evidence type="ECO:0000259" key="2">
    <source>
        <dbReference type="Pfam" id="PF03374"/>
    </source>
</evidence>